<feature type="domain" description="Glycosyltransferase 2-like" evidence="5">
    <location>
        <begin position="4"/>
        <end position="164"/>
    </location>
</feature>
<dbReference type="EMBL" id="PVNH01000012">
    <property type="protein sequence ID" value="PRX44291.1"/>
    <property type="molecule type" value="Genomic_DNA"/>
</dbReference>
<dbReference type="Proteomes" id="UP000238362">
    <property type="component" value="Unassembled WGS sequence"/>
</dbReference>
<dbReference type="CDD" id="cd04186">
    <property type="entry name" value="GT_2_like_c"/>
    <property type="match status" value="1"/>
</dbReference>
<comment type="pathway">
    <text evidence="1">Cell wall biogenesis; cell wall polysaccharide biosynthesis.</text>
</comment>
<sequence>MLTTVVVVTWRGAGHVAECLDALAAQDRPHRTLVVDNASTDGTAALLAAHPSAPEVLRLPRNTGYAGGIAAALPAVRTPYVAWLNDDAAPTPGWLAALEDAMAPGVAAVSSRLEYADGTAQSLGVRLTADGHGADLTDLTATAGGEPFGFCGGAALLRTDALREAGGVPARFFCYYEDTDTAWRLRLAGRRVVAAPGAVVRHRHGASTHPGSPRFHRWNERNRLLMLLRCAPGRVALRELARFAALTVVLPLRRGRPRAANFRPWLRCRVLAEVAALLPATLLARRAISRRRTVGRHALWRAWARG</sequence>
<keyword evidence="3" id="KW-0328">Glycosyltransferase</keyword>
<dbReference type="SUPFAM" id="SSF53448">
    <property type="entry name" value="Nucleotide-diphospho-sugar transferases"/>
    <property type="match status" value="1"/>
</dbReference>
<dbReference type="PANTHER" id="PTHR43179:SF12">
    <property type="entry name" value="GALACTOFURANOSYLTRANSFERASE GLFT2"/>
    <property type="match status" value="1"/>
</dbReference>
<dbReference type="InterPro" id="IPR001173">
    <property type="entry name" value="Glyco_trans_2-like"/>
</dbReference>
<protein>
    <submittedName>
        <fullName evidence="6">GT2 family glycosyltransferase</fullName>
    </submittedName>
</protein>
<evidence type="ECO:0000256" key="2">
    <source>
        <dbReference type="ARBA" id="ARBA00006739"/>
    </source>
</evidence>
<reference evidence="6 7" key="1">
    <citation type="submission" date="2018-03" db="EMBL/GenBank/DDBJ databases">
        <title>Genomic Encyclopedia of Type Strains, Phase III (KMG-III): the genomes of soil and plant-associated and newly described type strains.</title>
        <authorList>
            <person name="Whitman W."/>
        </authorList>
    </citation>
    <scope>NUCLEOTIDE SEQUENCE [LARGE SCALE GENOMIC DNA]</scope>
    <source>
        <strain evidence="6 7">CGMCC 4.7125</strain>
    </source>
</reference>
<dbReference type="Gene3D" id="3.90.550.10">
    <property type="entry name" value="Spore Coat Polysaccharide Biosynthesis Protein SpsA, Chain A"/>
    <property type="match status" value="1"/>
</dbReference>
<dbReference type="GO" id="GO:0016757">
    <property type="term" value="F:glycosyltransferase activity"/>
    <property type="evidence" value="ECO:0007669"/>
    <property type="project" value="UniProtKB-KW"/>
</dbReference>
<proteinExistence type="inferred from homology"/>
<organism evidence="6 7">
    <name type="scientific">Prauserella shujinwangii</name>
    <dbReference type="NCBI Taxonomy" id="1453103"/>
    <lineage>
        <taxon>Bacteria</taxon>
        <taxon>Bacillati</taxon>
        <taxon>Actinomycetota</taxon>
        <taxon>Actinomycetes</taxon>
        <taxon>Pseudonocardiales</taxon>
        <taxon>Pseudonocardiaceae</taxon>
        <taxon>Prauserella</taxon>
    </lineage>
</organism>
<evidence type="ECO:0000313" key="6">
    <source>
        <dbReference type="EMBL" id="PRX44291.1"/>
    </source>
</evidence>
<evidence type="ECO:0000259" key="5">
    <source>
        <dbReference type="Pfam" id="PF00535"/>
    </source>
</evidence>
<accession>A0A2T0LMI5</accession>
<dbReference type="Pfam" id="PF00535">
    <property type="entry name" value="Glycos_transf_2"/>
    <property type="match status" value="1"/>
</dbReference>
<evidence type="ECO:0000313" key="7">
    <source>
        <dbReference type="Proteomes" id="UP000238362"/>
    </source>
</evidence>
<comment type="caution">
    <text evidence="6">The sequence shown here is derived from an EMBL/GenBank/DDBJ whole genome shotgun (WGS) entry which is preliminary data.</text>
</comment>
<dbReference type="AlphaFoldDB" id="A0A2T0LMI5"/>
<evidence type="ECO:0000256" key="3">
    <source>
        <dbReference type="ARBA" id="ARBA00022676"/>
    </source>
</evidence>
<keyword evidence="4 6" id="KW-0808">Transferase</keyword>
<dbReference type="PANTHER" id="PTHR43179">
    <property type="entry name" value="RHAMNOSYLTRANSFERASE WBBL"/>
    <property type="match status" value="1"/>
</dbReference>
<evidence type="ECO:0000256" key="1">
    <source>
        <dbReference type="ARBA" id="ARBA00004776"/>
    </source>
</evidence>
<evidence type="ECO:0000256" key="4">
    <source>
        <dbReference type="ARBA" id="ARBA00022679"/>
    </source>
</evidence>
<dbReference type="InterPro" id="IPR029044">
    <property type="entry name" value="Nucleotide-diphossugar_trans"/>
</dbReference>
<name>A0A2T0LMI5_9PSEU</name>
<keyword evidence="7" id="KW-1185">Reference proteome</keyword>
<gene>
    <name evidence="6" type="ORF">B0I33_112169</name>
</gene>
<comment type="similarity">
    <text evidence="2">Belongs to the glycosyltransferase 2 family.</text>
</comment>
<dbReference type="RefSeq" id="WP_245901092.1">
    <property type="nucleotide sequence ID" value="NZ_PVNH01000012.1"/>
</dbReference>